<dbReference type="EMBL" id="CP001816">
    <property type="protein sequence ID" value="ACZ13195.1"/>
    <property type="molecule type" value="Genomic_DNA"/>
</dbReference>
<proteinExistence type="predicted"/>
<gene>
    <name evidence="1" type="ordered locus">Sdel_2183</name>
</gene>
<organism evidence="1 2">
    <name type="scientific">Sulfurospirillum deleyianum (strain ATCC 51133 / DSM 6946 / 5175)</name>
    <dbReference type="NCBI Taxonomy" id="525898"/>
    <lineage>
        <taxon>Bacteria</taxon>
        <taxon>Pseudomonadati</taxon>
        <taxon>Campylobacterota</taxon>
        <taxon>Epsilonproteobacteria</taxon>
        <taxon>Campylobacterales</taxon>
        <taxon>Sulfurospirillaceae</taxon>
        <taxon>Sulfurospirillum</taxon>
    </lineage>
</organism>
<reference evidence="1 2" key="2">
    <citation type="journal article" date="2010" name="Stand. Genomic Sci.">
        <title>Complete genome sequence of Sulfurospirillum deleyianum type strain (5175).</title>
        <authorList>
            <person name="Sikorski J."/>
            <person name="Lapidus A."/>
            <person name="Copeland A."/>
            <person name="Glavina Del Rio T."/>
            <person name="Nolan M."/>
            <person name="Lucas S."/>
            <person name="Chen F."/>
            <person name="Tice H."/>
            <person name="Cheng J.F."/>
            <person name="Saunders E."/>
            <person name="Bruce D."/>
            <person name="Goodwin L."/>
            <person name="Pitluck S."/>
            <person name="Ovchinnikova G."/>
            <person name="Pati A."/>
            <person name="Ivanova N."/>
            <person name="Mavromatis K."/>
            <person name="Chen A."/>
            <person name="Palaniappan K."/>
            <person name="Chain P."/>
            <person name="Land M."/>
            <person name="Hauser L."/>
            <person name="Chang Y.J."/>
            <person name="Jeffries C.D."/>
            <person name="Brettin T."/>
            <person name="Detter J.C."/>
            <person name="Han C."/>
            <person name="Rohde M."/>
            <person name="Lang E."/>
            <person name="Spring S."/>
            <person name="Goker M."/>
            <person name="Bristow J."/>
            <person name="Eisen J.A."/>
            <person name="Markowitz V."/>
            <person name="Hugenholtz P."/>
            <person name="Kyrpides N.C."/>
            <person name="Klenk H.P."/>
        </authorList>
    </citation>
    <scope>NUCLEOTIDE SEQUENCE [LARGE SCALE GENOMIC DNA]</scope>
    <source>
        <strain evidence="2">ATCC 51133 / DSM 6946 / 5175</strain>
    </source>
</reference>
<sequence>MDNYIRSLDIRAIVSDNVKADGFRALCNYTQDLHLEA</sequence>
<reference evidence="2" key="1">
    <citation type="submission" date="2009-11" db="EMBL/GenBank/DDBJ databases">
        <title>The complete genome of Sulfurospirillum deleyianum DSM 6946.</title>
        <authorList>
            <consortium name="US DOE Joint Genome Institute (JGI-PGF)"/>
            <person name="Lucas S."/>
            <person name="Copeland A."/>
            <person name="Lapidus A."/>
            <person name="Glavina del Rio T."/>
            <person name="Dalin E."/>
            <person name="Tice H."/>
            <person name="Bruce D."/>
            <person name="Goodwin L."/>
            <person name="Pitluck S."/>
            <person name="Kyrpides N."/>
            <person name="Mavromatis K."/>
            <person name="Ivanova N."/>
            <person name="Ovchinnikova G."/>
            <person name="Munk A.C."/>
            <person name="Lu M."/>
            <person name="Brettin T."/>
            <person name="Detter J.C."/>
            <person name="Han C."/>
            <person name="Tapia R."/>
            <person name="Larimer F."/>
            <person name="Land M."/>
            <person name="Hauser L."/>
            <person name="Markowitz V."/>
            <person name="Cheng J.F."/>
            <person name="Hugenholtz P."/>
            <person name="Woyke T."/>
            <person name="Wu D."/>
            <person name="Aumann P."/>
            <person name="Schneider S."/>
            <person name="Lang E."/>
            <person name="Spring S."/>
            <person name="Klenk H.P."/>
            <person name="Eisen J.A."/>
        </authorList>
    </citation>
    <scope>NUCLEOTIDE SEQUENCE [LARGE SCALE GENOMIC DNA]</scope>
    <source>
        <strain evidence="2">ATCC 51133 / DSM 6946 / 5175</strain>
    </source>
</reference>
<evidence type="ECO:0000313" key="2">
    <source>
        <dbReference type="Proteomes" id="UP000002222"/>
    </source>
</evidence>
<dbReference type="KEGG" id="sdl:Sdel_2183"/>
<keyword evidence="2" id="KW-1185">Reference proteome</keyword>
<dbReference type="HOGENOM" id="CLU_3349464_0_0_7"/>
<accession>D1B525</accession>
<protein>
    <submittedName>
        <fullName evidence="1">Uncharacterized protein</fullName>
    </submittedName>
</protein>
<dbReference type="AlphaFoldDB" id="D1B525"/>
<dbReference type="Proteomes" id="UP000002222">
    <property type="component" value="Chromosome"/>
</dbReference>
<evidence type="ECO:0000313" key="1">
    <source>
        <dbReference type="EMBL" id="ACZ13195.1"/>
    </source>
</evidence>
<name>D1B525_SULD5</name>